<dbReference type="AlphaFoldDB" id="A0A7J7JDQ3"/>
<dbReference type="EMBL" id="VXIV02002583">
    <property type="protein sequence ID" value="KAF6024419.1"/>
    <property type="molecule type" value="Genomic_DNA"/>
</dbReference>
<reference evidence="2" key="1">
    <citation type="submission" date="2020-06" db="EMBL/GenBank/DDBJ databases">
        <title>Draft genome of Bugula neritina, a colonial animal packing powerful symbionts and potential medicines.</title>
        <authorList>
            <person name="Rayko M."/>
        </authorList>
    </citation>
    <scope>NUCLEOTIDE SEQUENCE [LARGE SCALE GENOMIC DNA]</scope>
    <source>
        <strain evidence="2">Kwan_BN1</strain>
    </source>
</reference>
<dbReference type="PANTHER" id="PTHR16038:SF4">
    <property type="entry name" value="WD REPEAT-CONTAINING PROTEIN 74"/>
    <property type="match status" value="1"/>
</dbReference>
<dbReference type="PANTHER" id="PTHR16038">
    <property type="entry name" value="NOP SEVEN ASSOCIATED PROTEIN 1"/>
    <property type="match status" value="1"/>
</dbReference>
<accession>A0A7J7JDQ3</accession>
<name>A0A7J7JDQ3_BUGNE</name>
<sequence length="344" mass="38611">MTRSRGVVKSYNLHTSSIEDILQVTESDEHVIKGLYKFDRKYVTCTNTGKLCVWNDERDSSTQGEQGSQSLAIDCGCNISCMKEDPSKPSLVSTGGKENCLKLYDLNRPDAGAVFKAKNLANDWLDLRVPIWVTDIGYLPKSSSSLIVTSTGYHQVRVYDPTTKQRRPVIEMEWEELPITSLCVSPYNDRQVFVGNTVGEQALLDLRNRKCLGKFKGGAGAIRSMQCHPTVPVIVSCGLDRYVRIHDLKTRALTQKFYMKSRLNKLLITSDWSDPSEPTSDDIIKEVKEELHSPESEDESDALWDSLDNNTKELVAAKRSKSDADEPISAENAVKKKSKKRKVV</sequence>
<dbReference type="SMART" id="SM00320">
    <property type="entry name" value="WD40"/>
    <property type="match status" value="4"/>
</dbReference>
<keyword evidence="3" id="KW-1185">Reference proteome</keyword>
<feature type="compositionally biased region" description="Basic residues" evidence="1">
    <location>
        <begin position="335"/>
        <end position="344"/>
    </location>
</feature>
<comment type="caution">
    <text evidence="2">The sequence shown here is derived from an EMBL/GenBank/DDBJ whole genome shotgun (WGS) entry which is preliminary data.</text>
</comment>
<dbReference type="GO" id="GO:0030687">
    <property type="term" value="C:preribosome, large subunit precursor"/>
    <property type="evidence" value="ECO:0007669"/>
    <property type="project" value="TreeGrafter"/>
</dbReference>
<dbReference type="InterPro" id="IPR037379">
    <property type="entry name" value="WDR74/Nsa1"/>
</dbReference>
<dbReference type="GO" id="GO:0042273">
    <property type="term" value="P:ribosomal large subunit biogenesis"/>
    <property type="evidence" value="ECO:0007669"/>
    <property type="project" value="InterPro"/>
</dbReference>
<organism evidence="2 3">
    <name type="scientific">Bugula neritina</name>
    <name type="common">Brown bryozoan</name>
    <name type="synonym">Sertularia neritina</name>
    <dbReference type="NCBI Taxonomy" id="10212"/>
    <lineage>
        <taxon>Eukaryota</taxon>
        <taxon>Metazoa</taxon>
        <taxon>Spiralia</taxon>
        <taxon>Lophotrochozoa</taxon>
        <taxon>Bryozoa</taxon>
        <taxon>Gymnolaemata</taxon>
        <taxon>Cheilostomatida</taxon>
        <taxon>Flustrina</taxon>
        <taxon>Buguloidea</taxon>
        <taxon>Bugulidae</taxon>
        <taxon>Bugula</taxon>
    </lineage>
</organism>
<dbReference type="Gene3D" id="2.130.10.10">
    <property type="entry name" value="YVTN repeat-like/Quinoprotein amine dehydrogenase"/>
    <property type="match status" value="1"/>
</dbReference>
<dbReference type="Proteomes" id="UP000593567">
    <property type="component" value="Unassembled WGS sequence"/>
</dbReference>
<dbReference type="GO" id="GO:0005730">
    <property type="term" value="C:nucleolus"/>
    <property type="evidence" value="ECO:0007669"/>
    <property type="project" value="InterPro"/>
</dbReference>
<dbReference type="Pfam" id="PF00400">
    <property type="entry name" value="WD40"/>
    <property type="match status" value="1"/>
</dbReference>
<dbReference type="InterPro" id="IPR015943">
    <property type="entry name" value="WD40/YVTN_repeat-like_dom_sf"/>
</dbReference>
<dbReference type="CDD" id="cd22857">
    <property type="entry name" value="WDR74"/>
    <property type="match status" value="1"/>
</dbReference>
<protein>
    <submittedName>
        <fullName evidence="2">WDR74</fullName>
    </submittedName>
</protein>
<dbReference type="InterPro" id="IPR036322">
    <property type="entry name" value="WD40_repeat_dom_sf"/>
</dbReference>
<dbReference type="SUPFAM" id="SSF50978">
    <property type="entry name" value="WD40 repeat-like"/>
    <property type="match status" value="1"/>
</dbReference>
<dbReference type="InterPro" id="IPR001680">
    <property type="entry name" value="WD40_rpt"/>
</dbReference>
<evidence type="ECO:0000256" key="1">
    <source>
        <dbReference type="SAM" id="MobiDB-lite"/>
    </source>
</evidence>
<dbReference type="OrthoDB" id="18388at2759"/>
<feature type="region of interest" description="Disordered" evidence="1">
    <location>
        <begin position="315"/>
        <end position="344"/>
    </location>
</feature>
<gene>
    <name evidence="2" type="ORF">EB796_017273</name>
</gene>
<proteinExistence type="predicted"/>
<evidence type="ECO:0000313" key="2">
    <source>
        <dbReference type="EMBL" id="KAF6024419.1"/>
    </source>
</evidence>
<evidence type="ECO:0000313" key="3">
    <source>
        <dbReference type="Proteomes" id="UP000593567"/>
    </source>
</evidence>